<dbReference type="InterPro" id="IPR021109">
    <property type="entry name" value="Peptidase_aspartic_dom_sf"/>
</dbReference>
<dbReference type="InterPro" id="IPR001878">
    <property type="entry name" value="Znf_CCHC"/>
</dbReference>
<evidence type="ECO:0000256" key="1">
    <source>
        <dbReference type="ARBA" id="ARBA00022664"/>
    </source>
</evidence>
<evidence type="ECO:0000313" key="5">
    <source>
        <dbReference type="Proteomes" id="UP000308652"/>
    </source>
</evidence>
<dbReference type="Proteomes" id="UP000308652">
    <property type="component" value="Unassembled WGS sequence"/>
</dbReference>
<evidence type="ECO:0000259" key="3">
    <source>
        <dbReference type="PROSITE" id="PS50158"/>
    </source>
</evidence>
<dbReference type="STRING" id="68775.A0A5C3MEY3"/>
<keyword evidence="2" id="KW-0479">Metal-binding</keyword>
<protein>
    <recommendedName>
        <fullName evidence="3">CCHC-type domain-containing protein</fullName>
    </recommendedName>
</protein>
<dbReference type="GO" id="GO:0003676">
    <property type="term" value="F:nucleic acid binding"/>
    <property type="evidence" value="ECO:0007669"/>
    <property type="project" value="InterPro"/>
</dbReference>
<feature type="domain" description="CCHC-type" evidence="3">
    <location>
        <begin position="281"/>
        <end position="294"/>
    </location>
</feature>
<keyword evidence="2" id="KW-0863">Zinc-finger</keyword>
<dbReference type="SUPFAM" id="SSF50630">
    <property type="entry name" value="Acid proteases"/>
    <property type="match status" value="1"/>
</dbReference>
<dbReference type="AlphaFoldDB" id="A0A5C3MEY3"/>
<sequence length="679" mass="74983">MLNLTPTRAMPARGDRGAPTFDANNPRELNCFFRDIEYLFEICAVTDDTAKKGHAIRYLDIDDWSLWQLLMEYTAIGNTGTWSLFKKAVYALYPGSEDASCYTVADMYEFVWKTRDSAPIKSMAELGSFYRRFLIITSHLVAQKLISELDQRCAFRNAFHPVLWDAIKGHLQIKFPDHPARAAYAVKDVYAAAIYILTDSNMQSQSLSTTSAVIPAGTHIPNISSALPIKQEEFISLITSIVESTLNQCDACQAASGQPSNNNIPSTNATANQAPRGPQNCNFCGDAGHFMRECLVLADYINTGKCKRNEQNLLVLSSGLFLPNSIAGPNFKARFDEYHRQNSAQAPVSNMMFGISASSPLSSSSSTSAQRAAYISSTANACRISDEEHIRSLEAKLYALRQRKQLFELAVHDATSNRRIPVAPVLSKEDPTVTTFIQETMQQPLPYTEEVPEADTHHTAAEEREARCQSQMSSAYIQTVQPTVIPPPGSLILHDPAENYHQSFPLGPKTRCLVVALESSALRSIVAIVDNQLKVECILNSGSQIIAMSAEICNALALAYDPTIILNVESVNGSVDASLGLIRNLPFCVGEMMIYLQVHVVRSPAYDILLGRPFDVLTASSIQNFSNGDQHITLQDPNSGMVVTVPTIPRGTMRYHQTENSEKLQSCVLSSRTKWNLFK</sequence>
<accession>A0A5C3MEY3</accession>
<dbReference type="EMBL" id="ML213591">
    <property type="protein sequence ID" value="TFK43912.1"/>
    <property type="molecule type" value="Genomic_DNA"/>
</dbReference>
<dbReference type="GO" id="GO:0006397">
    <property type="term" value="P:mRNA processing"/>
    <property type="evidence" value="ECO:0007669"/>
    <property type="project" value="UniProtKB-KW"/>
</dbReference>
<proteinExistence type="predicted"/>
<dbReference type="SUPFAM" id="SSF57756">
    <property type="entry name" value="Retrovirus zinc finger-like domains"/>
    <property type="match status" value="1"/>
</dbReference>
<evidence type="ECO:0000256" key="2">
    <source>
        <dbReference type="PROSITE-ProRule" id="PRU00047"/>
    </source>
</evidence>
<dbReference type="InterPro" id="IPR036875">
    <property type="entry name" value="Znf_CCHC_sf"/>
</dbReference>
<keyword evidence="2" id="KW-0862">Zinc</keyword>
<gene>
    <name evidence="4" type="ORF">BDQ12DRAFT_719089</name>
</gene>
<keyword evidence="1" id="KW-0507">mRNA processing</keyword>
<evidence type="ECO:0000313" key="4">
    <source>
        <dbReference type="EMBL" id="TFK43912.1"/>
    </source>
</evidence>
<name>A0A5C3MEY3_9AGAR</name>
<keyword evidence="5" id="KW-1185">Reference proteome</keyword>
<dbReference type="GO" id="GO:0008270">
    <property type="term" value="F:zinc ion binding"/>
    <property type="evidence" value="ECO:0007669"/>
    <property type="project" value="UniProtKB-KW"/>
</dbReference>
<dbReference type="CDD" id="cd00303">
    <property type="entry name" value="retropepsin_like"/>
    <property type="match status" value="1"/>
</dbReference>
<dbReference type="PROSITE" id="PS50158">
    <property type="entry name" value="ZF_CCHC"/>
    <property type="match status" value="1"/>
</dbReference>
<reference evidence="4 5" key="1">
    <citation type="journal article" date="2019" name="Nat. Ecol. Evol.">
        <title>Megaphylogeny resolves global patterns of mushroom evolution.</title>
        <authorList>
            <person name="Varga T."/>
            <person name="Krizsan K."/>
            <person name="Foldi C."/>
            <person name="Dima B."/>
            <person name="Sanchez-Garcia M."/>
            <person name="Sanchez-Ramirez S."/>
            <person name="Szollosi G.J."/>
            <person name="Szarkandi J.G."/>
            <person name="Papp V."/>
            <person name="Albert L."/>
            <person name="Andreopoulos W."/>
            <person name="Angelini C."/>
            <person name="Antonin V."/>
            <person name="Barry K.W."/>
            <person name="Bougher N.L."/>
            <person name="Buchanan P."/>
            <person name="Buyck B."/>
            <person name="Bense V."/>
            <person name="Catcheside P."/>
            <person name="Chovatia M."/>
            <person name="Cooper J."/>
            <person name="Damon W."/>
            <person name="Desjardin D."/>
            <person name="Finy P."/>
            <person name="Geml J."/>
            <person name="Haridas S."/>
            <person name="Hughes K."/>
            <person name="Justo A."/>
            <person name="Karasinski D."/>
            <person name="Kautmanova I."/>
            <person name="Kiss B."/>
            <person name="Kocsube S."/>
            <person name="Kotiranta H."/>
            <person name="LaButti K.M."/>
            <person name="Lechner B.E."/>
            <person name="Liimatainen K."/>
            <person name="Lipzen A."/>
            <person name="Lukacs Z."/>
            <person name="Mihaltcheva S."/>
            <person name="Morgado L.N."/>
            <person name="Niskanen T."/>
            <person name="Noordeloos M.E."/>
            <person name="Ohm R.A."/>
            <person name="Ortiz-Santana B."/>
            <person name="Ovrebo C."/>
            <person name="Racz N."/>
            <person name="Riley R."/>
            <person name="Savchenko A."/>
            <person name="Shiryaev A."/>
            <person name="Soop K."/>
            <person name="Spirin V."/>
            <person name="Szebenyi C."/>
            <person name="Tomsovsky M."/>
            <person name="Tulloss R.E."/>
            <person name="Uehling J."/>
            <person name="Grigoriev I.V."/>
            <person name="Vagvolgyi C."/>
            <person name="Papp T."/>
            <person name="Martin F.M."/>
            <person name="Miettinen O."/>
            <person name="Hibbett D.S."/>
            <person name="Nagy L.G."/>
        </authorList>
    </citation>
    <scope>NUCLEOTIDE SEQUENCE [LARGE SCALE GENOMIC DNA]</scope>
    <source>
        <strain evidence="4 5">CBS 166.37</strain>
    </source>
</reference>
<dbReference type="Gene3D" id="2.40.70.10">
    <property type="entry name" value="Acid Proteases"/>
    <property type="match status" value="1"/>
</dbReference>
<organism evidence="4 5">
    <name type="scientific">Crucibulum laeve</name>
    <dbReference type="NCBI Taxonomy" id="68775"/>
    <lineage>
        <taxon>Eukaryota</taxon>
        <taxon>Fungi</taxon>
        <taxon>Dikarya</taxon>
        <taxon>Basidiomycota</taxon>
        <taxon>Agaricomycotina</taxon>
        <taxon>Agaricomycetes</taxon>
        <taxon>Agaricomycetidae</taxon>
        <taxon>Agaricales</taxon>
        <taxon>Agaricineae</taxon>
        <taxon>Nidulariaceae</taxon>
        <taxon>Crucibulum</taxon>
    </lineage>
</organism>
<dbReference type="OrthoDB" id="3252634at2759"/>